<keyword evidence="3" id="KW-1185">Reference proteome</keyword>
<dbReference type="InterPro" id="IPR003141">
    <property type="entry name" value="Pol/His_phosphatase_N"/>
</dbReference>
<organism evidence="2 3">
    <name type="scientific">Cellulomonas soli</name>
    <dbReference type="NCBI Taxonomy" id="931535"/>
    <lineage>
        <taxon>Bacteria</taxon>
        <taxon>Bacillati</taxon>
        <taxon>Actinomycetota</taxon>
        <taxon>Actinomycetes</taxon>
        <taxon>Micrococcales</taxon>
        <taxon>Cellulomonadaceae</taxon>
        <taxon>Cellulomonas</taxon>
    </lineage>
</organism>
<dbReference type="Proteomes" id="UP000321798">
    <property type="component" value="Unassembled WGS sequence"/>
</dbReference>
<dbReference type="GO" id="GO:0042578">
    <property type="term" value="F:phosphoric ester hydrolase activity"/>
    <property type="evidence" value="ECO:0007669"/>
    <property type="project" value="TreeGrafter"/>
</dbReference>
<dbReference type="PANTHER" id="PTHR36928:SF1">
    <property type="entry name" value="PHOSPHATASE YCDX-RELATED"/>
    <property type="match status" value="1"/>
</dbReference>
<gene>
    <name evidence="2" type="ORF">CSO01_09080</name>
</gene>
<dbReference type="Gene3D" id="3.20.20.140">
    <property type="entry name" value="Metal-dependent hydrolases"/>
    <property type="match status" value="1"/>
</dbReference>
<dbReference type="Pfam" id="PF02811">
    <property type="entry name" value="PHP"/>
    <property type="match status" value="1"/>
</dbReference>
<evidence type="ECO:0000259" key="1">
    <source>
        <dbReference type="SMART" id="SM00481"/>
    </source>
</evidence>
<dbReference type="CDD" id="cd07436">
    <property type="entry name" value="PHP_PolX"/>
    <property type="match status" value="1"/>
</dbReference>
<accession>A0A512PAG5</accession>
<evidence type="ECO:0000313" key="2">
    <source>
        <dbReference type="EMBL" id="GEP68193.1"/>
    </source>
</evidence>
<protein>
    <submittedName>
        <fullName evidence="2">PHP domain-containing protein</fullName>
    </submittedName>
</protein>
<dbReference type="InterPro" id="IPR016195">
    <property type="entry name" value="Pol/histidinol_Pase-like"/>
</dbReference>
<proteinExistence type="predicted"/>
<dbReference type="Gene3D" id="1.10.150.110">
    <property type="entry name" value="DNA polymerase beta, N-terminal domain-like"/>
    <property type="match status" value="1"/>
</dbReference>
<dbReference type="EMBL" id="BKAL01000002">
    <property type="protein sequence ID" value="GEP68193.1"/>
    <property type="molecule type" value="Genomic_DNA"/>
</dbReference>
<name>A0A512PAG5_9CELL</name>
<dbReference type="NCBIfam" id="NF005928">
    <property type="entry name" value="PRK07945.1"/>
    <property type="match status" value="1"/>
</dbReference>
<dbReference type="InterPro" id="IPR004013">
    <property type="entry name" value="PHP_dom"/>
</dbReference>
<dbReference type="AlphaFoldDB" id="A0A512PAG5"/>
<dbReference type="GO" id="GO:0005829">
    <property type="term" value="C:cytosol"/>
    <property type="evidence" value="ECO:0007669"/>
    <property type="project" value="TreeGrafter"/>
</dbReference>
<dbReference type="InterPro" id="IPR027421">
    <property type="entry name" value="DNA_pol_lamdba_lyase_dom_sf"/>
</dbReference>
<evidence type="ECO:0000313" key="3">
    <source>
        <dbReference type="Proteomes" id="UP000321798"/>
    </source>
</evidence>
<sequence length="356" mass="37112">MTSRRPGPAASPGAAGPETAVAALRRAAWLLEGLQADPYRAAAFRHAVRAVEPLGPDRLAALAAAGTLTDVPGVGARTAQVLTQVLRGEPVPYLDELERTAAAAAGPDPGEPAAALRAAVRGDLHAHTEASDGTTSMQEMVLGALEVGHEYLVVTDHSPRLTVAHGLTAARLRDQIAQIDALRAPLAPFRLLRGIEVDILADGTLDQDPDLLGALDVVVASVHSDLRADRATMTARMLRAVRDPHTDVLGHCTGRRVTGRVRPPSDFDASAVFEACAEHGVAVEINCRPDRVDPPDALLAVAVASGCVFAIDTDAHAPGHLAWQIDGCVRAAALGIGPDRVVNTLPAEELVARRAG</sequence>
<dbReference type="GO" id="GO:0008270">
    <property type="term" value="F:zinc ion binding"/>
    <property type="evidence" value="ECO:0007669"/>
    <property type="project" value="TreeGrafter"/>
</dbReference>
<comment type="caution">
    <text evidence="2">The sequence shown here is derived from an EMBL/GenBank/DDBJ whole genome shotgun (WGS) entry which is preliminary data.</text>
</comment>
<dbReference type="InterPro" id="IPR050243">
    <property type="entry name" value="PHP_phosphatase"/>
</dbReference>
<dbReference type="InterPro" id="IPR047967">
    <property type="entry name" value="PolX_PHP"/>
</dbReference>
<dbReference type="RefSeq" id="WP_146951930.1">
    <property type="nucleotide sequence ID" value="NZ_BAABBJ010000015.1"/>
</dbReference>
<dbReference type="FunFam" id="3.20.20.140:FF:000047">
    <property type="entry name" value="PHP domain-containing protein"/>
    <property type="match status" value="1"/>
</dbReference>
<feature type="domain" description="Polymerase/histidinol phosphatase N-terminal" evidence="1">
    <location>
        <begin position="122"/>
        <end position="201"/>
    </location>
</feature>
<dbReference type="SUPFAM" id="SSF89550">
    <property type="entry name" value="PHP domain-like"/>
    <property type="match status" value="1"/>
</dbReference>
<dbReference type="SUPFAM" id="SSF47802">
    <property type="entry name" value="DNA polymerase beta, N-terminal domain-like"/>
    <property type="match status" value="1"/>
</dbReference>
<dbReference type="PANTHER" id="PTHR36928">
    <property type="entry name" value="PHOSPHATASE YCDX-RELATED"/>
    <property type="match status" value="1"/>
</dbReference>
<dbReference type="SMART" id="SM00481">
    <property type="entry name" value="POLIIIAc"/>
    <property type="match status" value="1"/>
</dbReference>
<reference evidence="2 3" key="1">
    <citation type="submission" date="2019-07" db="EMBL/GenBank/DDBJ databases">
        <title>Whole genome shotgun sequence of Cellulomonas soli NBRC 109434.</title>
        <authorList>
            <person name="Hosoyama A."/>
            <person name="Uohara A."/>
            <person name="Ohji S."/>
            <person name="Ichikawa N."/>
        </authorList>
    </citation>
    <scope>NUCLEOTIDE SEQUENCE [LARGE SCALE GENOMIC DNA]</scope>
    <source>
        <strain evidence="2 3">NBRC 109434</strain>
    </source>
</reference>
<dbReference type="OrthoDB" id="9808747at2"/>